<reference evidence="11" key="1">
    <citation type="submission" date="2016-10" db="EMBL/GenBank/DDBJ databases">
        <title>Sequence of Gallionella enrichment culture.</title>
        <authorList>
            <person name="Poehlein A."/>
            <person name="Muehling M."/>
            <person name="Daniel R."/>
        </authorList>
    </citation>
    <scope>NUCLEOTIDE SEQUENCE</scope>
</reference>
<feature type="domain" description="DALR anticodon binding" evidence="9">
    <location>
        <begin position="477"/>
        <end position="592"/>
    </location>
</feature>
<dbReference type="Gene3D" id="3.40.50.620">
    <property type="entry name" value="HUPs"/>
    <property type="match status" value="1"/>
</dbReference>
<dbReference type="GO" id="GO:0005524">
    <property type="term" value="F:ATP binding"/>
    <property type="evidence" value="ECO:0007669"/>
    <property type="project" value="UniProtKB-KW"/>
</dbReference>
<dbReference type="EC" id="6.1.1.19" evidence="2"/>
<dbReference type="EMBL" id="MLJW01000048">
    <property type="protein sequence ID" value="OIR05670.1"/>
    <property type="molecule type" value="Genomic_DNA"/>
</dbReference>
<dbReference type="InterPro" id="IPR009080">
    <property type="entry name" value="tRNAsynth_Ia_anticodon-bd"/>
</dbReference>
<dbReference type="SUPFAM" id="SSF52374">
    <property type="entry name" value="Nucleotidylyl transferase"/>
    <property type="match status" value="1"/>
</dbReference>
<evidence type="ECO:0000313" key="11">
    <source>
        <dbReference type="EMBL" id="OIR05670.1"/>
    </source>
</evidence>
<dbReference type="SUPFAM" id="SSF55190">
    <property type="entry name" value="Arginyl-tRNA synthetase (ArgRS), N-terminal 'additional' domain"/>
    <property type="match status" value="1"/>
</dbReference>
<dbReference type="Gene3D" id="1.10.730.10">
    <property type="entry name" value="Isoleucyl-tRNA Synthetase, Domain 1"/>
    <property type="match status" value="1"/>
</dbReference>
<evidence type="ECO:0000256" key="7">
    <source>
        <dbReference type="ARBA" id="ARBA00023146"/>
    </source>
</evidence>
<protein>
    <recommendedName>
        <fullName evidence="2">arginine--tRNA ligase</fullName>
        <ecNumber evidence="2">6.1.1.19</ecNumber>
    </recommendedName>
</protein>
<dbReference type="NCBIfam" id="TIGR00456">
    <property type="entry name" value="argS"/>
    <property type="match status" value="1"/>
</dbReference>
<dbReference type="SMART" id="SM01016">
    <property type="entry name" value="Arg_tRNA_synt_N"/>
    <property type="match status" value="1"/>
</dbReference>
<evidence type="ECO:0000256" key="4">
    <source>
        <dbReference type="ARBA" id="ARBA00022741"/>
    </source>
</evidence>
<dbReference type="PROSITE" id="PS00178">
    <property type="entry name" value="AA_TRNA_LIGASE_I"/>
    <property type="match status" value="1"/>
</dbReference>
<evidence type="ECO:0000259" key="9">
    <source>
        <dbReference type="SMART" id="SM00836"/>
    </source>
</evidence>
<dbReference type="Pfam" id="PF05746">
    <property type="entry name" value="DALR_1"/>
    <property type="match status" value="1"/>
</dbReference>
<evidence type="ECO:0000256" key="2">
    <source>
        <dbReference type="ARBA" id="ARBA00012837"/>
    </source>
</evidence>
<dbReference type="AlphaFoldDB" id="A0A1J5T0B3"/>
<dbReference type="GO" id="GO:0006420">
    <property type="term" value="P:arginyl-tRNA aminoacylation"/>
    <property type="evidence" value="ECO:0007669"/>
    <property type="project" value="InterPro"/>
</dbReference>
<accession>A0A1J5T0B3</accession>
<comment type="similarity">
    <text evidence="1">Belongs to the class-I aminoacyl-tRNA synthetase family.</text>
</comment>
<proteinExistence type="inferred from homology"/>
<evidence type="ECO:0000256" key="8">
    <source>
        <dbReference type="ARBA" id="ARBA00049339"/>
    </source>
</evidence>
<evidence type="ECO:0000256" key="3">
    <source>
        <dbReference type="ARBA" id="ARBA00022598"/>
    </source>
</evidence>
<dbReference type="InterPro" id="IPR005148">
    <property type="entry name" value="Arg-tRNA-synth_N"/>
</dbReference>
<dbReference type="Pfam" id="PF00750">
    <property type="entry name" value="tRNA-synt_1d"/>
    <property type="match status" value="1"/>
</dbReference>
<evidence type="ECO:0000256" key="1">
    <source>
        <dbReference type="ARBA" id="ARBA00005594"/>
    </source>
</evidence>
<keyword evidence="4" id="KW-0547">Nucleotide-binding</keyword>
<evidence type="ECO:0000256" key="6">
    <source>
        <dbReference type="ARBA" id="ARBA00022917"/>
    </source>
</evidence>
<dbReference type="SMART" id="SM00836">
    <property type="entry name" value="DALR_1"/>
    <property type="match status" value="1"/>
</dbReference>
<name>A0A1J5T0B3_9ZZZZ</name>
<dbReference type="InterPro" id="IPR001412">
    <property type="entry name" value="aa-tRNA-synth_I_CS"/>
</dbReference>
<sequence length="592" mass="67099">MSVVDQIKAVTVKAIKELYAVELTENNILVNATKPEFEGDYTVVLFAFVKQLKKSPDALGNELGNYLIKNNSELFTSFNIIKGFLNLVVTDNYWIQFLQHQHNNISYGVKEKNGERVMVEYSSPNTNKPLHLGHLRNNFLGWSIAEILNANGYDVVKTCIVNDRGIHICKSMIAWQLFANGATPQSTNTKGDHFVGDYYVKFNDEYKKQVEELIATGINKEDAEKQAPIMKATQQMLLDWEAGKPDVMELWKNMNSWVYDGFDTTYKTIGSDFDKIYYESNTYLLGKSIVEKGLEKKVFFKKEDGSVWIDLTADGLDEKVVMRKDGTSVYITQDIGLAEQKQNEFNAGQSIYVVGDEQNYHFKVLKLICEKLGLASADQIYHLSYGMVELPTGKMKSREGTVVDADDLVEEMISISQQKTEELGKVKDFTADELKELYNTIGLGALKFFLLRVDPKKKMVFNPEESIDFHGFTGPFVQYTHARIKSILRKMEEVGSRESGAVSLLPLEKELIIQLEIFPSIIQEAAAEHDPSKLAIYIFNLAKVFNSFYSEHSIANAESEDKKQLRLRSAQLTANVIKKGMSLLGIKVPERM</sequence>
<dbReference type="InterPro" id="IPR036695">
    <property type="entry name" value="Arg-tRNA-synth_N_sf"/>
</dbReference>
<gene>
    <name evidence="11" type="primary">argS_5</name>
    <name evidence="11" type="ORF">GALL_121040</name>
</gene>
<dbReference type="PANTHER" id="PTHR11956:SF5">
    <property type="entry name" value="ARGININE--TRNA LIGASE, CYTOPLASMIC"/>
    <property type="match status" value="1"/>
</dbReference>
<dbReference type="PANTHER" id="PTHR11956">
    <property type="entry name" value="ARGINYL-TRNA SYNTHETASE"/>
    <property type="match status" value="1"/>
</dbReference>
<feature type="domain" description="Arginyl tRNA synthetase N-terminal" evidence="10">
    <location>
        <begin position="5"/>
        <end position="89"/>
    </location>
</feature>
<dbReference type="InterPro" id="IPR001278">
    <property type="entry name" value="Arg-tRNA-ligase"/>
</dbReference>
<dbReference type="Pfam" id="PF03485">
    <property type="entry name" value="Arg_tRNA_synt_N"/>
    <property type="match status" value="1"/>
</dbReference>
<dbReference type="InterPro" id="IPR014729">
    <property type="entry name" value="Rossmann-like_a/b/a_fold"/>
</dbReference>
<keyword evidence="3 11" id="KW-0436">Ligase</keyword>
<dbReference type="GO" id="GO:0004814">
    <property type="term" value="F:arginine-tRNA ligase activity"/>
    <property type="evidence" value="ECO:0007669"/>
    <property type="project" value="UniProtKB-EC"/>
</dbReference>
<dbReference type="GO" id="GO:0005737">
    <property type="term" value="C:cytoplasm"/>
    <property type="evidence" value="ECO:0007669"/>
    <property type="project" value="InterPro"/>
</dbReference>
<dbReference type="Gene3D" id="3.30.1360.70">
    <property type="entry name" value="Arginyl tRNA synthetase N-terminal domain"/>
    <property type="match status" value="1"/>
</dbReference>
<dbReference type="InterPro" id="IPR008909">
    <property type="entry name" value="DALR_anticod-bd"/>
</dbReference>
<dbReference type="SUPFAM" id="SSF47323">
    <property type="entry name" value="Anticodon-binding domain of a subclass of class I aminoacyl-tRNA synthetases"/>
    <property type="match status" value="1"/>
</dbReference>
<evidence type="ECO:0000259" key="10">
    <source>
        <dbReference type="SMART" id="SM01016"/>
    </source>
</evidence>
<keyword evidence="6" id="KW-0648">Protein biosynthesis</keyword>
<keyword evidence="7" id="KW-0030">Aminoacyl-tRNA synthetase</keyword>
<dbReference type="InterPro" id="IPR035684">
    <property type="entry name" value="ArgRS_core"/>
</dbReference>
<evidence type="ECO:0000256" key="5">
    <source>
        <dbReference type="ARBA" id="ARBA00022840"/>
    </source>
</evidence>
<keyword evidence="5" id="KW-0067">ATP-binding</keyword>
<organism evidence="11">
    <name type="scientific">mine drainage metagenome</name>
    <dbReference type="NCBI Taxonomy" id="410659"/>
    <lineage>
        <taxon>unclassified sequences</taxon>
        <taxon>metagenomes</taxon>
        <taxon>ecological metagenomes</taxon>
    </lineage>
</organism>
<dbReference type="PRINTS" id="PR01038">
    <property type="entry name" value="TRNASYNTHARG"/>
</dbReference>
<dbReference type="HAMAP" id="MF_00123">
    <property type="entry name" value="Arg_tRNA_synth"/>
    <property type="match status" value="1"/>
</dbReference>
<comment type="catalytic activity">
    <reaction evidence="8">
        <text>tRNA(Arg) + L-arginine + ATP = L-arginyl-tRNA(Arg) + AMP + diphosphate</text>
        <dbReference type="Rhea" id="RHEA:20301"/>
        <dbReference type="Rhea" id="RHEA-COMP:9658"/>
        <dbReference type="Rhea" id="RHEA-COMP:9673"/>
        <dbReference type="ChEBI" id="CHEBI:30616"/>
        <dbReference type="ChEBI" id="CHEBI:32682"/>
        <dbReference type="ChEBI" id="CHEBI:33019"/>
        <dbReference type="ChEBI" id="CHEBI:78442"/>
        <dbReference type="ChEBI" id="CHEBI:78513"/>
        <dbReference type="ChEBI" id="CHEBI:456215"/>
        <dbReference type="EC" id="6.1.1.19"/>
    </reaction>
</comment>
<comment type="caution">
    <text evidence="11">The sequence shown here is derived from an EMBL/GenBank/DDBJ whole genome shotgun (WGS) entry which is preliminary data.</text>
</comment>